<protein>
    <submittedName>
        <fullName evidence="5">Probable transcriptional regulatory protein pdtaR</fullName>
    </submittedName>
</protein>
<dbReference type="AlphaFoldDB" id="A0AA46BN63"/>
<dbReference type="InterPro" id="IPR036388">
    <property type="entry name" value="WH-like_DNA-bd_sf"/>
</dbReference>
<evidence type="ECO:0000259" key="3">
    <source>
        <dbReference type="PROSITE" id="PS50110"/>
    </source>
</evidence>
<gene>
    <name evidence="5" type="primary">pdtaR</name>
    <name evidence="5" type="ORF">NCTC7915_01171</name>
</gene>
<feature type="domain" description="ANTAR" evidence="4">
    <location>
        <begin position="145"/>
        <end position="206"/>
    </location>
</feature>
<evidence type="ECO:0000313" key="6">
    <source>
        <dbReference type="Proteomes" id="UP000254118"/>
    </source>
</evidence>
<proteinExistence type="predicted"/>
<sequence length="214" mass="23727">MTANETTEEQAPAKSTPERESDALRVVVAEDEALIRLDLAEMLAEAGYEVVAQAADGEEAVELVTAERPDIVVMDVKMPVLDGISAAEKLHAERIAPVIMLTAFSDRDLVERAREAGVMAYVVKPFTIDDLRPAIDIARSRWQEMHELEAEIADLGERLETRKAVDRAKGVLMTQLKLSESDAFRWIQKTAMDRRLSMRQVSEAVIAGLPGKKK</sequence>
<dbReference type="InterPro" id="IPR011006">
    <property type="entry name" value="CheY-like_superfamily"/>
</dbReference>
<dbReference type="PIRSF" id="PIRSF036382">
    <property type="entry name" value="RR_antiterm"/>
    <property type="match status" value="1"/>
</dbReference>
<dbReference type="RefSeq" id="WP_115030546.1">
    <property type="nucleotide sequence ID" value="NZ_UFYA01000001.1"/>
</dbReference>
<dbReference type="InterPro" id="IPR001789">
    <property type="entry name" value="Sig_transdc_resp-reg_receiver"/>
</dbReference>
<dbReference type="Gene3D" id="3.40.50.2300">
    <property type="match status" value="1"/>
</dbReference>
<accession>A0AA46BN63</accession>
<dbReference type="PANTHER" id="PTHR43367:SF1">
    <property type="entry name" value="TWO-COMPONENT RESPONSE REGULATOR-LIKE APRR6-RELATED"/>
    <property type="match status" value="1"/>
</dbReference>
<evidence type="ECO:0000256" key="2">
    <source>
        <dbReference type="SAM" id="MobiDB-lite"/>
    </source>
</evidence>
<evidence type="ECO:0000259" key="4">
    <source>
        <dbReference type="PROSITE" id="PS50921"/>
    </source>
</evidence>
<evidence type="ECO:0000256" key="1">
    <source>
        <dbReference type="PROSITE-ProRule" id="PRU00169"/>
    </source>
</evidence>
<dbReference type="InterPro" id="IPR005561">
    <property type="entry name" value="ANTAR"/>
</dbReference>
<dbReference type="PROSITE" id="PS50921">
    <property type="entry name" value="ANTAR"/>
    <property type="match status" value="1"/>
</dbReference>
<feature type="domain" description="Response regulatory" evidence="3">
    <location>
        <begin position="25"/>
        <end position="139"/>
    </location>
</feature>
<evidence type="ECO:0000313" key="5">
    <source>
        <dbReference type="EMBL" id="STD09279.1"/>
    </source>
</evidence>
<organism evidence="5 6">
    <name type="scientific">Dermatophilus congolensis</name>
    <dbReference type="NCBI Taxonomy" id="1863"/>
    <lineage>
        <taxon>Bacteria</taxon>
        <taxon>Bacillati</taxon>
        <taxon>Actinomycetota</taxon>
        <taxon>Actinomycetes</taxon>
        <taxon>Micrococcales</taxon>
        <taxon>Dermatophilaceae</taxon>
        <taxon>Dermatophilus</taxon>
    </lineage>
</organism>
<dbReference type="SUPFAM" id="SSF52172">
    <property type="entry name" value="CheY-like"/>
    <property type="match status" value="1"/>
</dbReference>
<reference evidence="5 6" key="1">
    <citation type="submission" date="2018-06" db="EMBL/GenBank/DDBJ databases">
        <authorList>
            <consortium name="Pathogen Informatics"/>
            <person name="Doyle S."/>
        </authorList>
    </citation>
    <scope>NUCLEOTIDE SEQUENCE [LARGE SCALE GENOMIC DNA]</scope>
    <source>
        <strain evidence="5 6">NCTC7915</strain>
    </source>
</reference>
<dbReference type="GO" id="GO:0000160">
    <property type="term" value="P:phosphorelay signal transduction system"/>
    <property type="evidence" value="ECO:0007669"/>
    <property type="project" value="InterPro"/>
</dbReference>
<feature type="modified residue" description="4-aspartylphosphate" evidence="1">
    <location>
        <position position="75"/>
    </location>
</feature>
<dbReference type="Pfam" id="PF00072">
    <property type="entry name" value="Response_reg"/>
    <property type="match status" value="1"/>
</dbReference>
<dbReference type="Pfam" id="PF03861">
    <property type="entry name" value="ANTAR"/>
    <property type="match status" value="1"/>
</dbReference>
<dbReference type="PROSITE" id="PS50110">
    <property type="entry name" value="RESPONSE_REGULATORY"/>
    <property type="match status" value="1"/>
</dbReference>
<dbReference type="SMART" id="SM01012">
    <property type="entry name" value="ANTAR"/>
    <property type="match status" value="1"/>
</dbReference>
<keyword evidence="1" id="KW-0597">Phosphoprotein</keyword>
<feature type="region of interest" description="Disordered" evidence="2">
    <location>
        <begin position="1"/>
        <end position="22"/>
    </location>
</feature>
<dbReference type="GO" id="GO:0003723">
    <property type="term" value="F:RNA binding"/>
    <property type="evidence" value="ECO:0007669"/>
    <property type="project" value="InterPro"/>
</dbReference>
<name>A0AA46BN63_9MICO</name>
<dbReference type="SMART" id="SM00448">
    <property type="entry name" value="REC"/>
    <property type="match status" value="1"/>
</dbReference>
<dbReference type="FunFam" id="1.10.10.10:FF:000157">
    <property type="entry name" value="Response regulator receiver"/>
    <property type="match status" value="1"/>
</dbReference>
<dbReference type="InterPro" id="IPR008327">
    <property type="entry name" value="Sig_transdc_resp-reg_antiterm"/>
</dbReference>
<comment type="caution">
    <text evidence="5">The sequence shown here is derived from an EMBL/GenBank/DDBJ whole genome shotgun (WGS) entry which is preliminary data.</text>
</comment>
<dbReference type="EMBL" id="UFYA01000001">
    <property type="protein sequence ID" value="STD09279.1"/>
    <property type="molecule type" value="Genomic_DNA"/>
</dbReference>
<dbReference type="Proteomes" id="UP000254118">
    <property type="component" value="Unassembled WGS sequence"/>
</dbReference>
<dbReference type="PANTHER" id="PTHR43367">
    <property type="match status" value="1"/>
</dbReference>
<dbReference type="Gene3D" id="1.10.10.10">
    <property type="entry name" value="Winged helix-like DNA-binding domain superfamily/Winged helix DNA-binding domain"/>
    <property type="match status" value="1"/>
</dbReference>